<dbReference type="Pfam" id="PF00561">
    <property type="entry name" value="Abhydrolase_1"/>
    <property type="match status" value="1"/>
</dbReference>
<dbReference type="InterPro" id="IPR005944">
    <property type="entry name" value="Pro_iminopeptidase"/>
</dbReference>
<evidence type="ECO:0000256" key="1">
    <source>
        <dbReference type="ARBA" id="ARBA00001585"/>
    </source>
</evidence>
<dbReference type="InterPro" id="IPR002410">
    <property type="entry name" value="Peptidase_S33"/>
</dbReference>
<evidence type="ECO:0000256" key="2">
    <source>
        <dbReference type="ARBA" id="ARBA00004496"/>
    </source>
</evidence>
<dbReference type="PRINTS" id="PR00793">
    <property type="entry name" value="PROAMNOPTASE"/>
</dbReference>
<evidence type="ECO:0000256" key="3">
    <source>
        <dbReference type="ARBA" id="ARBA00010088"/>
    </source>
</evidence>
<protein>
    <recommendedName>
        <fullName evidence="8">Proline iminopeptidase</fullName>
        <shortName evidence="8">PIP</shortName>
        <ecNumber evidence="8">3.4.11.5</ecNumber>
    </recommendedName>
    <alternativeName>
        <fullName evidence="8">Prolyl aminopeptidase</fullName>
    </alternativeName>
</protein>
<dbReference type="KEGG" id="gar:AOZ07_08335"/>
<sequence>MDSTGHLNSPGEHGFLPVSDGHRLFWEESGHPQGVPALHLHGGPGGTLGNSGYRHRWDLARTRLIGFEQRGCGRSTPSAADLNIPADQFTTQKLIEDIEALRIDRGIDKWILNGVSWGSTLALAYAQAHPSRVLGLVLFAVTTTSREEVQWITETVGAFFPEAWDRLSKFARTHIPGYESGRMSLVEAYAQMHSSPVSDLRDAASIEWALWEDTHISLGSERVLRDPRWKEKQFRHAMTRLTTHFWSHSGFCQPPILDQVELINHLPAIFIHGRNDVSSPAATAWKLHRSWPGSELQICEGDAHGGASMVEHWTAANLKMLDLAS</sequence>
<feature type="active site" description="Nucleophile" evidence="9">
    <location>
        <position position="116"/>
    </location>
</feature>
<dbReference type="PANTHER" id="PTHR43722">
    <property type="entry name" value="PROLINE IMINOPEPTIDASE"/>
    <property type="match status" value="1"/>
</dbReference>
<comment type="similarity">
    <text evidence="3 8">Belongs to the peptidase S33 family.</text>
</comment>
<accession>A0AA94XZC1</accession>
<feature type="active site" evidence="9">
    <location>
        <position position="276"/>
    </location>
</feature>
<gene>
    <name evidence="11" type="ORF">NUH22_08210</name>
</gene>
<organism evidence="11 12">
    <name type="scientific">Glutamicibacter halophytocola</name>
    <dbReference type="NCBI Taxonomy" id="1933880"/>
    <lineage>
        <taxon>Bacteria</taxon>
        <taxon>Bacillati</taxon>
        <taxon>Actinomycetota</taxon>
        <taxon>Actinomycetes</taxon>
        <taxon>Micrococcales</taxon>
        <taxon>Micrococcaceae</taxon>
        <taxon>Glutamicibacter</taxon>
    </lineage>
</organism>
<dbReference type="InterPro" id="IPR000073">
    <property type="entry name" value="AB_hydrolase_1"/>
</dbReference>
<keyword evidence="4 8" id="KW-0031">Aminopeptidase</keyword>
<dbReference type="GO" id="GO:0005737">
    <property type="term" value="C:cytoplasm"/>
    <property type="evidence" value="ECO:0007669"/>
    <property type="project" value="UniProtKB-SubCell"/>
</dbReference>
<dbReference type="Proteomes" id="UP001060018">
    <property type="component" value="Chromosome"/>
</dbReference>
<feature type="active site" description="Proton donor" evidence="9">
    <location>
        <position position="304"/>
    </location>
</feature>
<evidence type="ECO:0000259" key="10">
    <source>
        <dbReference type="Pfam" id="PF00561"/>
    </source>
</evidence>
<evidence type="ECO:0000313" key="11">
    <source>
        <dbReference type="EMBL" id="UUX60572.1"/>
    </source>
</evidence>
<keyword evidence="7 8" id="KW-0378">Hydrolase</keyword>
<dbReference type="InterPro" id="IPR029058">
    <property type="entry name" value="AB_hydrolase_fold"/>
</dbReference>
<keyword evidence="5 8" id="KW-0963">Cytoplasm</keyword>
<dbReference type="GO" id="GO:0004177">
    <property type="term" value="F:aminopeptidase activity"/>
    <property type="evidence" value="ECO:0007669"/>
    <property type="project" value="UniProtKB-UniRule"/>
</dbReference>
<dbReference type="PANTHER" id="PTHR43722:SF1">
    <property type="entry name" value="PROLINE IMINOPEPTIDASE"/>
    <property type="match status" value="1"/>
</dbReference>
<evidence type="ECO:0000256" key="7">
    <source>
        <dbReference type="ARBA" id="ARBA00022801"/>
    </source>
</evidence>
<evidence type="ECO:0000256" key="4">
    <source>
        <dbReference type="ARBA" id="ARBA00022438"/>
    </source>
</evidence>
<dbReference type="SUPFAM" id="SSF53474">
    <property type="entry name" value="alpha/beta-Hydrolases"/>
    <property type="match status" value="1"/>
</dbReference>
<dbReference type="Gene3D" id="3.40.50.1820">
    <property type="entry name" value="alpha/beta hydrolase"/>
    <property type="match status" value="1"/>
</dbReference>
<comment type="catalytic activity">
    <reaction evidence="1 8">
        <text>Release of N-terminal proline from a peptide.</text>
        <dbReference type="EC" id="3.4.11.5"/>
    </reaction>
</comment>
<dbReference type="GO" id="GO:0006508">
    <property type="term" value="P:proteolysis"/>
    <property type="evidence" value="ECO:0007669"/>
    <property type="project" value="UniProtKB-KW"/>
</dbReference>
<name>A0AA94XZC1_9MICC</name>
<reference evidence="11" key="1">
    <citation type="journal article" date="2022" name="Pest Manag. Sci.">
        <title>Glutamicibacter halophytocola-mediated host fitness of potato tuber moth on Solanaceae crops.</title>
        <authorList>
            <person name="Wang W."/>
            <person name="Xiao G."/>
            <person name="Du G."/>
            <person name="Chang L."/>
            <person name="Yang Y."/>
            <person name="Ye J."/>
            <person name="Chen B."/>
        </authorList>
    </citation>
    <scope>NUCLEOTIDE SEQUENCE</scope>
    <source>
        <strain evidence="11">S2</strain>
    </source>
</reference>
<feature type="domain" description="AB hydrolase-1" evidence="10">
    <location>
        <begin position="40"/>
        <end position="304"/>
    </location>
</feature>
<proteinExistence type="inferred from homology"/>
<keyword evidence="6 8" id="KW-0645">Protease</keyword>
<evidence type="ECO:0000256" key="6">
    <source>
        <dbReference type="ARBA" id="ARBA00022670"/>
    </source>
</evidence>
<dbReference type="AlphaFoldDB" id="A0AA94XZC1"/>
<evidence type="ECO:0000256" key="5">
    <source>
        <dbReference type="ARBA" id="ARBA00022490"/>
    </source>
</evidence>
<dbReference type="RefSeq" id="WP_060701576.1">
    <property type="nucleotide sequence ID" value="NZ_CP012750.1"/>
</dbReference>
<evidence type="ECO:0000256" key="9">
    <source>
        <dbReference type="PIRSR" id="PIRSR006431-1"/>
    </source>
</evidence>
<evidence type="ECO:0000313" key="12">
    <source>
        <dbReference type="Proteomes" id="UP001060018"/>
    </source>
</evidence>
<evidence type="ECO:0000256" key="8">
    <source>
        <dbReference type="PIRNR" id="PIRNR006431"/>
    </source>
</evidence>
<dbReference type="PIRSF" id="PIRSF006431">
    <property type="entry name" value="Pept_S33"/>
    <property type="match status" value="1"/>
</dbReference>
<dbReference type="EC" id="3.4.11.5" evidence="8"/>
<dbReference type="EMBL" id="CP102487">
    <property type="protein sequence ID" value="UUX60572.1"/>
    <property type="molecule type" value="Genomic_DNA"/>
</dbReference>
<comment type="subcellular location">
    <subcellularLocation>
        <location evidence="2 8">Cytoplasm</location>
    </subcellularLocation>
</comment>